<keyword evidence="2" id="KW-1133">Transmembrane helix</keyword>
<dbReference type="Proteomes" id="UP001550348">
    <property type="component" value="Unassembled WGS sequence"/>
</dbReference>
<evidence type="ECO:0000256" key="2">
    <source>
        <dbReference type="SAM" id="Phobius"/>
    </source>
</evidence>
<evidence type="ECO:0000256" key="1">
    <source>
        <dbReference type="SAM" id="MobiDB-lite"/>
    </source>
</evidence>
<evidence type="ECO:0000313" key="4">
    <source>
        <dbReference type="Proteomes" id="UP001550348"/>
    </source>
</evidence>
<keyword evidence="2" id="KW-0812">Transmembrane</keyword>
<evidence type="ECO:0000313" key="3">
    <source>
        <dbReference type="EMBL" id="MEU0151534.1"/>
    </source>
</evidence>
<protein>
    <submittedName>
        <fullName evidence="3">Uncharacterized protein</fullName>
    </submittedName>
</protein>
<comment type="caution">
    <text evidence="3">The sequence shown here is derived from an EMBL/GenBank/DDBJ whole genome shotgun (WGS) entry which is preliminary data.</text>
</comment>
<sequence length="225" mass="24163">MPPPDPPYEQPTDGSPASPAPEATPISETATPPVSDSHDEEKVRDRRHAVVTTIIAGLLGGVLGAVVSLIGTREQIDSQRSQAKSEFLQTQRIAAYATFLTDEAALDRAEVGLGIITDPKLGRANRSNYSKLRQPLDDAYRKVLQDEGTVSIIGSPKASDLARKITDIHVSRYYWVIVGDGYTANNLGTDAEYRSVSPGILSSSGELTTLEQEFVGRARIDLGSG</sequence>
<organism evidence="3 4">
    <name type="scientific">Micromonospora fulviviridis</name>
    <dbReference type="NCBI Taxonomy" id="47860"/>
    <lineage>
        <taxon>Bacteria</taxon>
        <taxon>Bacillati</taxon>
        <taxon>Actinomycetota</taxon>
        <taxon>Actinomycetes</taxon>
        <taxon>Micromonosporales</taxon>
        <taxon>Micromonosporaceae</taxon>
        <taxon>Micromonospora</taxon>
    </lineage>
</organism>
<keyword evidence="4" id="KW-1185">Reference proteome</keyword>
<proteinExistence type="predicted"/>
<gene>
    <name evidence="3" type="ORF">ABZ071_06315</name>
</gene>
<dbReference type="RefSeq" id="WP_355663590.1">
    <property type="nucleotide sequence ID" value="NZ_JBEXRX010000010.1"/>
</dbReference>
<feature type="region of interest" description="Disordered" evidence="1">
    <location>
        <begin position="1"/>
        <end position="45"/>
    </location>
</feature>
<name>A0ABV2VFG1_9ACTN</name>
<accession>A0ABV2VFG1</accession>
<feature type="transmembrane region" description="Helical" evidence="2">
    <location>
        <begin position="49"/>
        <end position="70"/>
    </location>
</feature>
<reference evidence="3 4" key="1">
    <citation type="submission" date="2024-06" db="EMBL/GenBank/DDBJ databases">
        <title>The Natural Products Discovery Center: Release of the First 8490 Sequenced Strains for Exploring Actinobacteria Biosynthetic Diversity.</title>
        <authorList>
            <person name="Kalkreuter E."/>
            <person name="Kautsar S.A."/>
            <person name="Yang D."/>
            <person name="Bader C.D."/>
            <person name="Teijaro C.N."/>
            <person name="Fluegel L."/>
            <person name="Davis C.M."/>
            <person name="Simpson J.R."/>
            <person name="Lauterbach L."/>
            <person name="Steele A.D."/>
            <person name="Gui C."/>
            <person name="Meng S."/>
            <person name="Li G."/>
            <person name="Viehrig K."/>
            <person name="Ye F."/>
            <person name="Su P."/>
            <person name="Kiefer A.F."/>
            <person name="Nichols A."/>
            <person name="Cepeda A.J."/>
            <person name="Yan W."/>
            <person name="Fan B."/>
            <person name="Jiang Y."/>
            <person name="Adhikari A."/>
            <person name="Zheng C.-J."/>
            <person name="Schuster L."/>
            <person name="Cowan T.M."/>
            <person name="Smanski M.J."/>
            <person name="Chevrette M.G."/>
            <person name="De Carvalho L.P.S."/>
            <person name="Shen B."/>
        </authorList>
    </citation>
    <scope>NUCLEOTIDE SEQUENCE [LARGE SCALE GENOMIC DNA]</scope>
    <source>
        <strain evidence="3 4">NPDC006286</strain>
    </source>
</reference>
<keyword evidence="2" id="KW-0472">Membrane</keyword>
<dbReference type="EMBL" id="JBEXRX010000010">
    <property type="protein sequence ID" value="MEU0151534.1"/>
    <property type="molecule type" value="Genomic_DNA"/>
</dbReference>